<sequence length="69" mass="6634">MAGETTAFAAMAVLGVMTAFEAMVVSDAMTASAATEATAAGRTMAVEADAMAVIMDEAGAVMVGAGIGS</sequence>
<evidence type="ECO:0000313" key="2">
    <source>
        <dbReference type="Proteomes" id="UP000050346"/>
    </source>
</evidence>
<evidence type="ECO:0000313" key="1">
    <source>
        <dbReference type="EMBL" id="KPX13608.1"/>
    </source>
</evidence>
<dbReference type="Proteomes" id="UP000050346">
    <property type="component" value="Unassembled WGS sequence"/>
</dbReference>
<dbReference type="EMBL" id="LJQG01000308">
    <property type="protein sequence ID" value="KPX13608.1"/>
    <property type="molecule type" value="Genomic_DNA"/>
</dbReference>
<name>A0A0P9P7T0_PSEA0</name>
<dbReference type="AlphaFoldDB" id="A0A0P9P7T0"/>
<protein>
    <submittedName>
        <fullName evidence="1">Putative lipoprotein</fullName>
    </submittedName>
</protein>
<organism evidence="1 2">
    <name type="scientific">Pseudomonas amygdali pv. dendropanacis</name>
    <dbReference type="NCBI Taxonomy" id="235272"/>
    <lineage>
        <taxon>Bacteria</taxon>
        <taxon>Pseudomonadati</taxon>
        <taxon>Pseudomonadota</taxon>
        <taxon>Gammaproteobacteria</taxon>
        <taxon>Pseudomonadales</taxon>
        <taxon>Pseudomonadaceae</taxon>
        <taxon>Pseudomonas</taxon>
        <taxon>Pseudomonas amygdali</taxon>
    </lineage>
</organism>
<dbReference type="PATRIC" id="fig|235272.12.peg.4885"/>
<keyword evidence="1" id="KW-0449">Lipoprotein</keyword>
<accession>A0A0P9P7T0</accession>
<gene>
    <name evidence="1" type="ORF">ALO71_101948</name>
</gene>
<comment type="caution">
    <text evidence="1">The sequence shown here is derived from an EMBL/GenBank/DDBJ whole genome shotgun (WGS) entry which is preliminary data.</text>
</comment>
<proteinExistence type="predicted"/>
<reference evidence="1 2" key="1">
    <citation type="submission" date="2015-09" db="EMBL/GenBank/DDBJ databases">
        <title>Genome announcement of multiple Pseudomonas syringae strains.</title>
        <authorList>
            <person name="Thakur S."/>
            <person name="Wang P.W."/>
            <person name="Gong Y."/>
            <person name="Weir B.S."/>
            <person name="Guttman D.S."/>
        </authorList>
    </citation>
    <scope>NUCLEOTIDE SEQUENCE [LARGE SCALE GENOMIC DNA]</scope>
    <source>
        <strain evidence="1 2">ICMP9150</strain>
    </source>
</reference>